<evidence type="ECO:0000256" key="2">
    <source>
        <dbReference type="ARBA" id="ARBA00023002"/>
    </source>
</evidence>
<evidence type="ECO:0000256" key="1">
    <source>
        <dbReference type="ARBA" id="ARBA00006484"/>
    </source>
</evidence>
<dbReference type="InterPro" id="IPR057326">
    <property type="entry name" value="KR_dom"/>
</dbReference>
<dbReference type="EMBL" id="CP137573">
    <property type="protein sequence ID" value="WOX20352.1"/>
    <property type="molecule type" value="Genomic_DNA"/>
</dbReference>
<evidence type="ECO:0000256" key="3">
    <source>
        <dbReference type="RuleBase" id="RU000363"/>
    </source>
</evidence>
<dbReference type="PRINTS" id="PR00081">
    <property type="entry name" value="GDHRDH"/>
</dbReference>
<proteinExistence type="inferred from homology"/>
<dbReference type="Proteomes" id="UP001301731">
    <property type="component" value="Chromosome"/>
</dbReference>
<dbReference type="InterPro" id="IPR002347">
    <property type="entry name" value="SDR_fam"/>
</dbReference>
<name>A0ABZ0LLG1_9ACTN</name>
<gene>
    <name evidence="6" type="ORF">R2D22_02720</name>
</gene>
<dbReference type="PANTHER" id="PTHR44196">
    <property type="entry name" value="DEHYDROGENASE/REDUCTASE SDR FAMILY MEMBER 7B"/>
    <property type="match status" value="1"/>
</dbReference>
<feature type="domain" description="Ketoreductase" evidence="5">
    <location>
        <begin position="13"/>
        <end position="198"/>
    </location>
</feature>
<reference evidence="6 7" key="1">
    <citation type="submission" date="2023-10" db="EMBL/GenBank/DDBJ databases">
        <title>The genome sequence of Streptomyces sp. HUAS YS2.</title>
        <authorList>
            <person name="Mo P."/>
        </authorList>
    </citation>
    <scope>NUCLEOTIDE SEQUENCE [LARGE SCALE GENOMIC DNA]</scope>
    <source>
        <strain evidence="6 7">HUAS YS2</strain>
    </source>
</reference>
<dbReference type="RefSeq" id="WP_318100881.1">
    <property type="nucleotide sequence ID" value="NZ_CP137573.1"/>
</dbReference>
<evidence type="ECO:0000256" key="4">
    <source>
        <dbReference type="SAM" id="MobiDB-lite"/>
    </source>
</evidence>
<evidence type="ECO:0000259" key="5">
    <source>
        <dbReference type="SMART" id="SM00822"/>
    </source>
</evidence>
<keyword evidence="7" id="KW-1185">Reference proteome</keyword>
<dbReference type="InterPro" id="IPR020904">
    <property type="entry name" value="Sc_DH/Rdtase_CS"/>
</dbReference>
<dbReference type="SMART" id="SM00822">
    <property type="entry name" value="PKS_KR"/>
    <property type="match status" value="1"/>
</dbReference>
<feature type="compositionally biased region" description="Basic and acidic residues" evidence="4">
    <location>
        <begin position="287"/>
        <end position="296"/>
    </location>
</feature>
<evidence type="ECO:0000313" key="6">
    <source>
        <dbReference type="EMBL" id="WOX20352.1"/>
    </source>
</evidence>
<protein>
    <submittedName>
        <fullName evidence="6">SDR family oxidoreductase</fullName>
    </submittedName>
</protein>
<dbReference type="SUPFAM" id="SSF51735">
    <property type="entry name" value="NAD(P)-binding Rossmann-fold domains"/>
    <property type="match status" value="1"/>
</dbReference>
<accession>A0ABZ0LLG1</accession>
<dbReference type="PANTHER" id="PTHR44196:SF1">
    <property type="entry name" value="DEHYDROGENASE_REDUCTASE SDR FAMILY MEMBER 7B"/>
    <property type="match status" value="1"/>
</dbReference>
<comment type="similarity">
    <text evidence="1 3">Belongs to the short-chain dehydrogenases/reductases (SDR) family.</text>
</comment>
<dbReference type="InterPro" id="IPR036291">
    <property type="entry name" value="NAD(P)-bd_dom_sf"/>
</dbReference>
<sequence length="308" mass="32717">MGIRGHSRPLRGRTVVVTGAARGLGAALARAFDDRGARLALLGLEGAGLQEVAASLRNETACWEVDVTDDAAMADTAGEVRTRLGAASLVVGNAGVAEGGPFADSDPLVWRRVIEVNLIGSAATARCFLPDLLETRGYYLQVASLAAMGTSPLMSAYCASKAGVESFAHALRAELAHRGVAVGIAYINWTDTDMIRDADRHAVLRELRAHMPPPARKVYPADQVAERLAVAAERRATSVYMPVWLRAVQPVRACLPAVVTRVARSELPRLERTRPFEATGLLGAGGHADERHDASRRLGSGSAEEPGR</sequence>
<organism evidence="6 7">
    <name type="scientific">Streptomyces solicathayae</name>
    <dbReference type="NCBI Taxonomy" id="3081768"/>
    <lineage>
        <taxon>Bacteria</taxon>
        <taxon>Bacillati</taxon>
        <taxon>Actinomycetota</taxon>
        <taxon>Actinomycetes</taxon>
        <taxon>Kitasatosporales</taxon>
        <taxon>Streptomycetaceae</taxon>
        <taxon>Streptomyces</taxon>
    </lineage>
</organism>
<dbReference type="Gene3D" id="3.40.50.720">
    <property type="entry name" value="NAD(P)-binding Rossmann-like Domain"/>
    <property type="match status" value="1"/>
</dbReference>
<feature type="region of interest" description="Disordered" evidence="4">
    <location>
        <begin position="276"/>
        <end position="308"/>
    </location>
</feature>
<dbReference type="PROSITE" id="PS00061">
    <property type="entry name" value="ADH_SHORT"/>
    <property type="match status" value="1"/>
</dbReference>
<dbReference type="PRINTS" id="PR00080">
    <property type="entry name" value="SDRFAMILY"/>
</dbReference>
<evidence type="ECO:0000313" key="7">
    <source>
        <dbReference type="Proteomes" id="UP001301731"/>
    </source>
</evidence>
<dbReference type="Pfam" id="PF00106">
    <property type="entry name" value="adh_short"/>
    <property type="match status" value="1"/>
</dbReference>
<dbReference type="NCBIfam" id="NF004526">
    <property type="entry name" value="PRK05872.1"/>
    <property type="match status" value="1"/>
</dbReference>
<keyword evidence="2" id="KW-0560">Oxidoreductase</keyword>